<comment type="similarity">
    <text evidence="3">Belongs to the WD repeat L(2)GL family.</text>
</comment>
<dbReference type="InterPro" id="IPR013577">
    <property type="entry name" value="LLGL2"/>
</dbReference>
<evidence type="ECO:0000256" key="9">
    <source>
        <dbReference type="SAM" id="MobiDB-lite"/>
    </source>
</evidence>
<keyword evidence="4" id="KW-0268">Exocytosis</keyword>
<comment type="subcellular location">
    <subcellularLocation>
        <location evidence="2">Cytoplasm</location>
    </subcellularLocation>
    <subcellularLocation>
        <location evidence="1">Endomembrane system</location>
    </subcellularLocation>
</comment>
<dbReference type="GO" id="GO:0032878">
    <property type="term" value="P:regulation of establishment or maintenance of cell polarity"/>
    <property type="evidence" value="ECO:0007669"/>
    <property type="project" value="TreeGrafter"/>
</dbReference>
<dbReference type="GeneTree" id="ENSGT00950000182906"/>
<dbReference type="InterPro" id="IPR036322">
    <property type="entry name" value="WD40_repeat_dom_sf"/>
</dbReference>
<dbReference type="InterPro" id="IPR013905">
    <property type="entry name" value="Lgl_C_dom"/>
</dbReference>
<dbReference type="GO" id="GO:0006887">
    <property type="term" value="P:exocytosis"/>
    <property type="evidence" value="ECO:0007669"/>
    <property type="project" value="UniProtKB-KW"/>
</dbReference>
<evidence type="ECO:0000256" key="8">
    <source>
        <dbReference type="ARBA" id="ARBA00023136"/>
    </source>
</evidence>
<reference evidence="12" key="1">
    <citation type="submission" date="2025-08" db="UniProtKB">
        <authorList>
            <consortium name="Ensembl"/>
        </authorList>
    </citation>
    <scope>IDENTIFICATION</scope>
</reference>
<evidence type="ECO:0000256" key="3">
    <source>
        <dbReference type="ARBA" id="ARBA00008070"/>
    </source>
</evidence>
<dbReference type="GO" id="GO:0005886">
    <property type="term" value="C:plasma membrane"/>
    <property type="evidence" value="ECO:0007669"/>
    <property type="project" value="TreeGrafter"/>
</dbReference>
<keyword evidence="7" id="KW-0677">Repeat</keyword>
<protein>
    <submittedName>
        <fullName evidence="12">LLGL scribble cell polarity complex component 1</fullName>
    </submittedName>
</protein>
<dbReference type="GO" id="GO:0051294">
    <property type="term" value="P:establishment of spindle orientation"/>
    <property type="evidence" value="ECO:0007669"/>
    <property type="project" value="TreeGrafter"/>
</dbReference>
<dbReference type="GO" id="GO:0012505">
    <property type="term" value="C:endomembrane system"/>
    <property type="evidence" value="ECO:0007669"/>
    <property type="project" value="UniProtKB-SubCell"/>
</dbReference>
<gene>
    <name evidence="12" type="primary">LLGL1</name>
</gene>
<evidence type="ECO:0000256" key="1">
    <source>
        <dbReference type="ARBA" id="ARBA00004308"/>
    </source>
</evidence>
<evidence type="ECO:0000256" key="7">
    <source>
        <dbReference type="ARBA" id="ARBA00022737"/>
    </source>
</evidence>
<dbReference type="Ensembl" id="ENSOMYT00000153286.1">
    <property type="protein sequence ID" value="ENSOMYP00000108458.1"/>
    <property type="gene ID" value="ENSOMYG00000071339.1"/>
</dbReference>
<feature type="compositionally biased region" description="Polar residues" evidence="9">
    <location>
        <begin position="976"/>
        <end position="988"/>
    </location>
</feature>
<proteinExistence type="inferred from homology"/>
<dbReference type="GO" id="GO:0030864">
    <property type="term" value="C:cortical actin cytoskeleton"/>
    <property type="evidence" value="ECO:0007669"/>
    <property type="project" value="TreeGrafter"/>
</dbReference>
<dbReference type="InterPro" id="IPR015943">
    <property type="entry name" value="WD40/YVTN_repeat-like_dom_sf"/>
</dbReference>
<feature type="domain" description="Lethal giant larvae (Lgl)-like C-terminal" evidence="11">
    <location>
        <begin position="761"/>
        <end position="877"/>
    </location>
</feature>
<evidence type="ECO:0000259" key="11">
    <source>
        <dbReference type="Pfam" id="PF08596"/>
    </source>
</evidence>
<dbReference type="PANTHER" id="PTHR10241:SF21">
    <property type="entry name" value="LETHAL(2) GIANT LARVAE PROTEIN HOMOLOG 1"/>
    <property type="match status" value="1"/>
</dbReference>
<reference evidence="12" key="2">
    <citation type="submission" date="2025-09" db="UniProtKB">
        <authorList>
            <consortium name="Ensembl"/>
        </authorList>
    </citation>
    <scope>IDENTIFICATION</scope>
</reference>
<dbReference type="PANTHER" id="PTHR10241">
    <property type="entry name" value="LETHAL 2 GIANT LARVAE PROTEIN"/>
    <property type="match status" value="1"/>
</dbReference>
<keyword evidence="5" id="KW-0963">Cytoplasm</keyword>
<organism evidence="12 13">
    <name type="scientific">Oncorhynchus mykiss</name>
    <name type="common">Rainbow trout</name>
    <name type="synonym">Salmo gairdneri</name>
    <dbReference type="NCBI Taxonomy" id="8022"/>
    <lineage>
        <taxon>Eukaryota</taxon>
        <taxon>Metazoa</taxon>
        <taxon>Chordata</taxon>
        <taxon>Craniata</taxon>
        <taxon>Vertebrata</taxon>
        <taxon>Euteleostomi</taxon>
        <taxon>Actinopterygii</taxon>
        <taxon>Neopterygii</taxon>
        <taxon>Teleostei</taxon>
        <taxon>Protacanthopterygii</taxon>
        <taxon>Salmoniformes</taxon>
        <taxon>Salmonidae</taxon>
        <taxon>Salmoninae</taxon>
        <taxon>Oncorhynchus</taxon>
    </lineage>
</organism>
<dbReference type="GO" id="GO:0008593">
    <property type="term" value="P:regulation of Notch signaling pathway"/>
    <property type="evidence" value="ECO:0007669"/>
    <property type="project" value="TreeGrafter"/>
</dbReference>
<keyword evidence="8" id="KW-0472">Membrane</keyword>
<dbReference type="Gene3D" id="2.130.10.10">
    <property type="entry name" value="YVTN repeat-like/Quinoprotein amine dehydrogenase"/>
    <property type="match status" value="1"/>
</dbReference>
<feature type="domain" description="Lethal giant larvae homologue 2" evidence="10">
    <location>
        <begin position="238"/>
        <end position="315"/>
    </location>
</feature>
<feature type="region of interest" description="Disordered" evidence="9">
    <location>
        <begin position="929"/>
        <end position="999"/>
    </location>
</feature>
<name>A0A8K9WLI6_ONCMY</name>
<evidence type="ECO:0000256" key="5">
    <source>
        <dbReference type="ARBA" id="ARBA00022490"/>
    </source>
</evidence>
<evidence type="ECO:0000313" key="13">
    <source>
        <dbReference type="Proteomes" id="UP000694395"/>
    </source>
</evidence>
<dbReference type="GO" id="GO:0030866">
    <property type="term" value="P:cortical actin cytoskeleton organization"/>
    <property type="evidence" value="ECO:0007669"/>
    <property type="project" value="TreeGrafter"/>
</dbReference>
<dbReference type="GO" id="GO:0006893">
    <property type="term" value="P:Golgi to plasma membrane transport"/>
    <property type="evidence" value="ECO:0007669"/>
    <property type="project" value="TreeGrafter"/>
</dbReference>
<evidence type="ECO:0000256" key="2">
    <source>
        <dbReference type="ARBA" id="ARBA00004496"/>
    </source>
</evidence>
<dbReference type="InterPro" id="IPR000664">
    <property type="entry name" value="Lethal2_giant"/>
</dbReference>
<dbReference type="Proteomes" id="UP000694395">
    <property type="component" value="Unassembled WGS sequence"/>
</dbReference>
<evidence type="ECO:0000259" key="10">
    <source>
        <dbReference type="Pfam" id="PF08366"/>
    </source>
</evidence>
<dbReference type="GO" id="GO:0045159">
    <property type="term" value="F:myosin II binding"/>
    <property type="evidence" value="ECO:0007669"/>
    <property type="project" value="TreeGrafter"/>
</dbReference>
<dbReference type="Pfam" id="PF08596">
    <property type="entry name" value="Lgl_C"/>
    <property type="match status" value="1"/>
</dbReference>
<evidence type="ECO:0000313" key="12">
    <source>
        <dbReference type="Ensembl" id="ENSOMYP00000108458.1"/>
    </source>
</evidence>
<dbReference type="SUPFAM" id="SSF50978">
    <property type="entry name" value="WD40 repeat-like"/>
    <property type="match status" value="2"/>
</dbReference>
<accession>A0A8K9WLI6</accession>
<evidence type="ECO:0000256" key="4">
    <source>
        <dbReference type="ARBA" id="ARBA00022483"/>
    </source>
</evidence>
<sequence length="999" mass="109779">MMKFRFRRQGNDPQREKIKQELFAFNKTVEHGFPHQPCALAFDPQLQLMAIGTKSGAIKIYGSPGVEFTGLHRDAAAVAQIHFLQGQGRLLSLLDDNTLHLWELGGASRDRGGAKSEGVVYLEEKRNYSLLGRPGLESCSIPEDYRCGKSLGPVESLQEHPKQPGKILIGYSRGLVVLWDLSTRNAEHMFLGKQQLESLVWERSGSSFVSSHSDGGYSVWAVASGNTYTHQPVSSSIPYVVLYSGGMPRASYGDRHCVTIQQDKQHVTLDFTSRVIDFFTVHTTDPEHDYDDPKALVVLLEEELVVIDLLTTGWPSVPPPYLAPLHSSAITTSCHLDNVPAKLWDRLAAAGNSQGAQPGSWPICGGKNLAPPPRQQELLLTGHEDGTVRFWNVSAVAMTPLYKLSTANVFHTDCDPNDDPLDPTNDPEALQEEEWPPFRKVGCFDPYSDDPRLGIQKISLCKYSCRLVVAGTAGQVIVLGLSDEWSDHTVDVSTVDLLQDREGFTWKGHDRLEPRASTAPFPPGFQPLVLVQALPPASVTSVMLHAEWNLVAFGTSHGFGLFDYHRRTAVLARCTLHPNDSLAMEGPLSRVKSLKKSLRQSFRRIRKSRVSGKKRPIPTPTSKIQEANAALADQEEVAPVQRRIEPRSADDSLSGVVRCLCFADTYLRDGTHHGPTLWAGTNSGSVYAYALEVPGVGSGRGRPGGEGSGCVEAVLGKEIQLMHRAPVVSVCVLDGRGKPLPEPYQASLDLATAPDMTNPHSVLIASEEQLKVFSLPKVGAKTKFKLTAHEGCRVRRVAMVTVCSTAQEDYSETSLVCLTNLGDLHLFNVPALRPQVRYDCIRKEDISGIASCVFTRNGQGFYLISPSEYQRFSLSAKVITEPLCTVELERPLETHIRSLLHTNTSGDTHSSLLETHTLLAVPGGDYNRTWPRSPTPLEGYLQPPTYHPETRPSIAHKDLRHDTTQGAGANPDRKITSVTQPTQVTHPSQGRYESAPVSQ</sequence>
<dbReference type="AlphaFoldDB" id="A0A8K9WLI6"/>
<dbReference type="PRINTS" id="PR00962">
    <property type="entry name" value="LETHAL2GIANT"/>
</dbReference>
<keyword evidence="6" id="KW-0853">WD repeat</keyword>
<dbReference type="Pfam" id="PF08366">
    <property type="entry name" value="LLGL"/>
    <property type="match status" value="1"/>
</dbReference>
<keyword evidence="13" id="KW-1185">Reference proteome</keyword>
<dbReference type="GO" id="GO:0005096">
    <property type="term" value="F:GTPase activator activity"/>
    <property type="evidence" value="ECO:0007669"/>
    <property type="project" value="TreeGrafter"/>
</dbReference>
<evidence type="ECO:0000256" key="6">
    <source>
        <dbReference type="ARBA" id="ARBA00022574"/>
    </source>
</evidence>